<dbReference type="Proteomes" id="UP000179807">
    <property type="component" value="Unassembled WGS sequence"/>
</dbReference>
<dbReference type="EMBL" id="MLAK01000724">
    <property type="protein sequence ID" value="OHT06514.1"/>
    <property type="molecule type" value="Genomic_DNA"/>
</dbReference>
<evidence type="ECO:0000313" key="1">
    <source>
        <dbReference type="EMBL" id="OHT06514.1"/>
    </source>
</evidence>
<dbReference type="RefSeq" id="XP_068359650.1">
    <property type="nucleotide sequence ID" value="XM_068504377.1"/>
</dbReference>
<keyword evidence="2" id="KW-1185">Reference proteome</keyword>
<dbReference type="AlphaFoldDB" id="A0A1J4K697"/>
<gene>
    <name evidence="1" type="ORF">TRFO_25472</name>
</gene>
<dbReference type="SUPFAM" id="SSF48371">
    <property type="entry name" value="ARM repeat"/>
    <property type="match status" value="1"/>
</dbReference>
<dbReference type="GeneID" id="94839081"/>
<proteinExistence type="predicted"/>
<organism evidence="1 2">
    <name type="scientific">Tritrichomonas foetus</name>
    <dbReference type="NCBI Taxonomy" id="1144522"/>
    <lineage>
        <taxon>Eukaryota</taxon>
        <taxon>Metamonada</taxon>
        <taxon>Parabasalia</taxon>
        <taxon>Tritrichomonadida</taxon>
        <taxon>Tritrichomonadidae</taxon>
        <taxon>Tritrichomonas</taxon>
    </lineage>
</organism>
<name>A0A1J4K697_9EUKA</name>
<dbReference type="VEuPathDB" id="TrichDB:TRFO_25472"/>
<dbReference type="InterPro" id="IPR016024">
    <property type="entry name" value="ARM-type_fold"/>
</dbReference>
<comment type="caution">
    <text evidence="1">The sequence shown here is derived from an EMBL/GenBank/DDBJ whole genome shotgun (WGS) entry which is preliminary data.</text>
</comment>
<sequence length="426" mass="49554">MNNYKNAGFIPSNNKIIQHLHIRMDNENSPIESVITQIQNLYNFDTQCFDFSDKIIINECLSRLIHAFQHNQTSQNNSFLINFIIILLNSVNDDMNIIESALYLSSYFIKSNTFGYDELLPALLSTSICFIKTHQISILTCINALEDQKFYDVIVQTDATQQVIELIEENNFLPEHFLFLSLCVTKMNFFEEKLLSFGLKYHQEIFGIHLLSSLASVNKINLELLSNVVEFHLLNPNRENAESLLTILNLFALQFPNFFQSFENFFPLFFNYFDICNDAEKVMHLDIIYLLIPFYSIKLISFIHKVVIESISFSFILIAKICDVLFIFLQEVDLNYTDNFICLETFNVFERLLNLDDPRISIKMSEIVSVLVDINPQLVKSVLAKCTLYQTLESLMSSENEYICSFSKSAIKKINEEDEYDDDDEF</sequence>
<accession>A0A1J4K697</accession>
<evidence type="ECO:0000313" key="2">
    <source>
        <dbReference type="Proteomes" id="UP000179807"/>
    </source>
</evidence>
<protein>
    <submittedName>
        <fullName evidence="1">Uncharacterized protein</fullName>
    </submittedName>
</protein>
<reference evidence="1" key="1">
    <citation type="submission" date="2016-10" db="EMBL/GenBank/DDBJ databases">
        <authorList>
            <person name="Benchimol M."/>
            <person name="Almeida L.G."/>
            <person name="Vasconcelos A.T."/>
            <person name="Perreira-Neves A."/>
            <person name="Rosa I.A."/>
            <person name="Tasca T."/>
            <person name="Bogo M.R."/>
            <person name="de Souza W."/>
        </authorList>
    </citation>
    <scope>NUCLEOTIDE SEQUENCE [LARGE SCALE GENOMIC DNA]</scope>
    <source>
        <strain evidence="1">K</strain>
    </source>
</reference>